<comment type="catalytic activity">
    <reaction evidence="9">
        <text>a 2'-deoxyadenosine in DNA + S-adenosyl-L-methionine = an N(6)-methyl-2'-deoxyadenosine in DNA + S-adenosyl-L-homocysteine + H(+)</text>
        <dbReference type="Rhea" id="RHEA:15197"/>
        <dbReference type="Rhea" id="RHEA-COMP:12418"/>
        <dbReference type="Rhea" id="RHEA-COMP:12419"/>
        <dbReference type="ChEBI" id="CHEBI:15378"/>
        <dbReference type="ChEBI" id="CHEBI:57856"/>
        <dbReference type="ChEBI" id="CHEBI:59789"/>
        <dbReference type="ChEBI" id="CHEBI:90615"/>
        <dbReference type="ChEBI" id="CHEBI:90616"/>
        <dbReference type="EC" id="2.1.1.72"/>
    </reaction>
</comment>
<sequence length="734" mass="83532">MKQTKKKTNIVGIQLWDFLRKGYALDNVKCFQLYIALLFLRRMDCLLEPYYKTIRNAFAHSIVDEDAVIEMTDGLTYYNSCGFSLTELISKQYDDYNTAFDNWISGFDIKTREVLKGLSLDNNISIINTGINSIQPLIVLLLDINLQNELSADEIREIFSLIDTRDFGQYRSPKSYSQCIAPFLFRFIDLKDEISIYDPVCGTTLMLQDFEIEADNLVAKDIECYGSELNHSVYSLSKALCVLTGKTYYHLDCVNSLTDGINNKHFDYIVADLPMGVKISPNEAKKIELINSHKDGISVSSVPETCFIQMIMNNLKRNGRAAVITPGLLLFDKLSDSFRSWLLNNNYVETIIRLPKNTPFDGVERYAWILAKNKSEELHDSIILADLQSVEGSVENLLANIDYLFDWKNWNNDLGEYFRICNQSNISKYNIHLVNRKTGKTAITNIPVMGEVDFVLRTQGFLTTDLGGDWDVLYNKTTKSYSISFQEFFRDNNVRYIDSDDLHSEVVSELSEVSSAISSIVSVDFPKRKVLKSPILSLWAGEFPSDWNPITLQEMFYCSPSYKGDNYIGSDKLPLLNVKYLRGEEDKVEYVVPTNKSVIVDDNDLIIIKTGANAGEVLKAKKGILGNTLFRMRFIDKASSYIYIDYARFVLMAMSDYFKTLNNGASIGFVKAEDINSSVAFIPSLDEQLRIVEFLKPICDNIERIEASLGTVIPKLEDYRNILIFDAVTGKLKI</sequence>
<dbReference type="SUPFAM" id="SSF53335">
    <property type="entry name" value="S-adenosyl-L-methionine-dependent methyltransferases"/>
    <property type="match status" value="1"/>
</dbReference>
<dbReference type="Gene3D" id="3.90.220.20">
    <property type="entry name" value="DNA methylase specificity domains"/>
    <property type="match status" value="1"/>
</dbReference>
<evidence type="ECO:0000256" key="3">
    <source>
        <dbReference type="ARBA" id="ARBA00011900"/>
    </source>
</evidence>
<keyword evidence="4 12" id="KW-0489">Methyltransferase</keyword>
<dbReference type="InterPro" id="IPR044946">
    <property type="entry name" value="Restrct_endonuc_typeI_TRD_sf"/>
</dbReference>
<dbReference type="PANTHER" id="PTHR42933:SF4">
    <property type="entry name" value="TYPE I RESTRICTION ENZYME ECOKI METHYLASE SUBUNIT"/>
    <property type="match status" value="1"/>
</dbReference>
<keyword evidence="8" id="KW-0238">DNA-binding</keyword>
<dbReference type="GO" id="GO:0009007">
    <property type="term" value="F:site-specific DNA-methyltransferase (adenine-specific) activity"/>
    <property type="evidence" value="ECO:0007669"/>
    <property type="project" value="UniProtKB-EC"/>
</dbReference>
<dbReference type="Pfam" id="PF02384">
    <property type="entry name" value="N6_Mtase"/>
    <property type="match status" value="1"/>
</dbReference>
<dbReference type="GO" id="GO:0008170">
    <property type="term" value="F:N-methyltransferase activity"/>
    <property type="evidence" value="ECO:0007669"/>
    <property type="project" value="InterPro"/>
</dbReference>
<feature type="domain" description="Type I restriction modification DNA specificity" evidence="10">
    <location>
        <begin position="544"/>
        <end position="703"/>
    </location>
</feature>
<feature type="domain" description="DNA methylase adenine-specific" evidence="11">
    <location>
        <begin position="165"/>
        <end position="428"/>
    </location>
</feature>
<dbReference type="OrthoDB" id="9814572at2"/>
<evidence type="ECO:0000256" key="1">
    <source>
        <dbReference type="ARBA" id="ARBA00006594"/>
    </source>
</evidence>
<keyword evidence="7" id="KW-0680">Restriction system</keyword>
<dbReference type="InterPro" id="IPR051537">
    <property type="entry name" value="DNA_Adenine_Mtase"/>
</dbReference>
<evidence type="ECO:0000256" key="5">
    <source>
        <dbReference type="ARBA" id="ARBA00022679"/>
    </source>
</evidence>
<keyword evidence="5" id="KW-0808">Transferase</keyword>
<evidence type="ECO:0000259" key="10">
    <source>
        <dbReference type="Pfam" id="PF01420"/>
    </source>
</evidence>
<evidence type="ECO:0000256" key="2">
    <source>
        <dbReference type="ARBA" id="ARBA00010923"/>
    </source>
</evidence>
<comment type="similarity">
    <text evidence="2">Belongs to the type-I restriction system S methylase family.</text>
</comment>
<evidence type="ECO:0000256" key="9">
    <source>
        <dbReference type="ARBA" id="ARBA00047942"/>
    </source>
</evidence>
<dbReference type="SUPFAM" id="SSF116734">
    <property type="entry name" value="DNA methylase specificity domain"/>
    <property type="match status" value="1"/>
</dbReference>
<dbReference type="EC" id="2.1.1.72" evidence="3"/>
<evidence type="ECO:0000256" key="8">
    <source>
        <dbReference type="ARBA" id="ARBA00023125"/>
    </source>
</evidence>
<dbReference type="Proteomes" id="UP000184280">
    <property type="component" value="Unassembled WGS sequence"/>
</dbReference>
<dbReference type="Gene3D" id="3.40.50.150">
    <property type="entry name" value="Vaccinia Virus protein VP39"/>
    <property type="match status" value="1"/>
</dbReference>
<protein>
    <recommendedName>
        <fullName evidence="3">site-specific DNA-methyltransferase (adenine-specific)</fullName>
        <ecNumber evidence="3">2.1.1.72</ecNumber>
    </recommendedName>
</protein>
<dbReference type="PRINTS" id="PR00507">
    <property type="entry name" value="N12N6MTFRASE"/>
</dbReference>
<dbReference type="EMBL" id="FRCJ01000001">
    <property type="protein sequence ID" value="SHL70406.1"/>
    <property type="molecule type" value="Genomic_DNA"/>
</dbReference>
<name>A0A1M7CT52_XYLRU</name>
<dbReference type="GO" id="GO:0032259">
    <property type="term" value="P:methylation"/>
    <property type="evidence" value="ECO:0007669"/>
    <property type="project" value="UniProtKB-KW"/>
</dbReference>
<comment type="similarity">
    <text evidence="1">Belongs to the N(4)/N(6)-methyltransferase family.</text>
</comment>
<evidence type="ECO:0000313" key="13">
    <source>
        <dbReference type="Proteomes" id="UP000184280"/>
    </source>
</evidence>
<reference evidence="12 13" key="1">
    <citation type="submission" date="2016-11" db="EMBL/GenBank/DDBJ databases">
        <authorList>
            <person name="Jaros S."/>
            <person name="Januszkiewicz K."/>
            <person name="Wedrychowicz H."/>
        </authorList>
    </citation>
    <scope>NUCLEOTIDE SEQUENCE [LARGE SCALE GENOMIC DNA]</scope>
    <source>
        <strain evidence="12 13">BPI-34</strain>
    </source>
</reference>
<evidence type="ECO:0000256" key="4">
    <source>
        <dbReference type="ARBA" id="ARBA00022603"/>
    </source>
</evidence>
<dbReference type="InterPro" id="IPR003356">
    <property type="entry name" value="DNA_methylase_A-5"/>
</dbReference>
<evidence type="ECO:0000313" key="12">
    <source>
        <dbReference type="EMBL" id="SHL70406.1"/>
    </source>
</evidence>
<evidence type="ECO:0000256" key="6">
    <source>
        <dbReference type="ARBA" id="ARBA00022691"/>
    </source>
</evidence>
<keyword evidence="6" id="KW-0949">S-adenosyl-L-methionine</keyword>
<dbReference type="InterPro" id="IPR029063">
    <property type="entry name" value="SAM-dependent_MTases_sf"/>
</dbReference>
<dbReference type="PANTHER" id="PTHR42933">
    <property type="entry name" value="SLR6095 PROTEIN"/>
    <property type="match status" value="1"/>
</dbReference>
<dbReference type="InterPro" id="IPR000055">
    <property type="entry name" value="Restrct_endonuc_typeI_TRD"/>
</dbReference>
<gene>
    <name evidence="12" type="ORF">SAMN04488494_0521</name>
</gene>
<proteinExistence type="inferred from homology"/>
<evidence type="ECO:0000256" key="7">
    <source>
        <dbReference type="ARBA" id="ARBA00022747"/>
    </source>
</evidence>
<organism evidence="12 13">
    <name type="scientific">Xylanibacter ruminicola</name>
    <name type="common">Prevotella ruminicola</name>
    <dbReference type="NCBI Taxonomy" id="839"/>
    <lineage>
        <taxon>Bacteria</taxon>
        <taxon>Pseudomonadati</taxon>
        <taxon>Bacteroidota</taxon>
        <taxon>Bacteroidia</taxon>
        <taxon>Bacteroidales</taxon>
        <taxon>Prevotellaceae</taxon>
        <taxon>Xylanibacter</taxon>
    </lineage>
</organism>
<accession>A0A1M7CT52</accession>
<dbReference type="Pfam" id="PF01420">
    <property type="entry name" value="Methylase_S"/>
    <property type="match status" value="1"/>
</dbReference>
<dbReference type="GO" id="GO:0009307">
    <property type="term" value="P:DNA restriction-modification system"/>
    <property type="evidence" value="ECO:0007669"/>
    <property type="project" value="UniProtKB-KW"/>
</dbReference>
<dbReference type="GO" id="GO:0003677">
    <property type="term" value="F:DNA binding"/>
    <property type="evidence" value="ECO:0007669"/>
    <property type="project" value="UniProtKB-KW"/>
</dbReference>
<evidence type="ECO:0000259" key="11">
    <source>
        <dbReference type="Pfam" id="PF02384"/>
    </source>
</evidence>
<dbReference type="RefSeq" id="WP_073042528.1">
    <property type="nucleotide sequence ID" value="NZ_FRCJ01000001.1"/>
</dbReference>
<dbReference type="AlphaFoldDB" id="A0A1M7CT52"/>